<protein>
    <submittedName>
        <fullName evidence="1">Uncharacterized protein</fullName>
    </submittedName>
</protein>
<feature type="non-terminal residue" evidence="1">
    <location>
        <position position="67"/>
    </location>
</feature>
<proteinExistence type="predicted"/>
<organism evidence="1">
    <name type="scientific">Tetraselmis sp. GSL018</name>
    <dbReference type="NCBI Taxonomy" id="582737"/>
    <lineage>
        <taxon>Eukaryota</taxon>
        <taxon>Viridiplantae</taxon>
        <taxon>Chlorophyta</taxon>
        <taxon>core chlorophytes</taxon>
        <taxon>Chlorodendrophyceae</taxon>
        <taxon>Chlorodendrales</taxon>
        <taxon>Chlorodendraceae</taxon>
        <taxon>Tetraselmis</taxon>
    </lineage>
</organism>
<dbReference type="EMBL" id="GBEZ01025059">
    <property type="protein sequence ID" value="JAC61990.1"/>
    <property type="molecule type" value="Transcribed_RNA"/>
</dbReference>
<evidence type="ECO:0000313" key="1">
    <source>
        <dbReference type="EMBL" id="JAC61990.1"/>
    </source>
</evidence>
<gene>
    <name evidence="1" type="ORF">TSPGSL018_24604</name>
</gene>
<accession>A0A061QU65</accession>
<dbReference type="AlphaFoldDB" id="A0A061QU65"/>
<name>A0A061QU65_9CHLO</name>
<feature type="non-terminal residue" evidence="1">
    <location>
        <position position="1"/>
    </location>
</feature>
<sequence>IRPPLSAKVIKESNAVVTILGYLSWVPIQCQNPIGAAGMMCPPSFSRTHALPVSPYSRLGQAGPQST</sequence>
<reference evidence="1" key="1">
    <citation type="submission" date="2014-05" db="EMBL/GenBank/DDBJ databases">
        <title>The transcriptome of the halophilic microalga Tetraselmis sp. GSL018 isolated from the Great Salt Lake, Utah.</title>
        <authorList>
            <person name="Jinkerson R.E."/>
            <person name="D'Adamo S."/>
            <person name="Posewitz M.C."/>
        </authorList>
    </citation>
    <scope>NUCLEOTIDE SEQUENCE</scope>
    <source>
        <strain evidence="1">GSL018</strain>
    </source>
</reference>